<organism evidence="2 3">
    <name type="scientific">Basidiobolus ranarum</name>
    <dbReference type="NCBI Taxonomy" id="34480"/>
    <lineage>
        <taxon>Eukaryota</taxon>
        <taxon>Fungi</taxon>
        <taxon>Fungi incertae sedis</taxon>
        <taxon>Zoopagomycota</taxon>
        <taxon>Entomophthoromycotina</taxon>
        <taxon>Basidiobolomycetes</taxon>
        <taxon>Basidiobolales</taxon>
        <taxon>Basidiobolaceae</taxon>
        <taxon>Basidiobolus</taxon>
    </lineage>
</organism>
<dbReference type="EMBL" id="JASJQH010000108">
    <property type="protein sequence ID" value="KAK9766994.1"/>
    <property type="molecule type" value="Genomic_DNA"/>
</dbReference>
<gene>
    <name evidence="2" type="ORF">K7432_003508</name>
</gene>
<dbReference type="Proteomes" id="UP001479436">
    <property type="component" value="Unassembled WGS sequence"/>
</dbReference>
<dbReference type="Pfam" id="PF01803">
    <property type="entry name" value="LIM_bind"/>
    <property type="match status" value="1"/>
</dbReference>
<feature type="compositionally biased region" description="Low complexity" evidence="1">
    <location>
        <begin position="30"/>
        <end position="41"/>
    </location>
</feature>
<feature type="region of interest" description="Disordered" evidence="1">
    <location>
        <begin position="469"/>
        <end position="520"/>
    </location>
</feature>
<proteinExistence type="predicted"/>
<reference evidence="2 3" key="1">
    <citation type="submission" date="2023-04" db="EMBL/GenBank/DDBJ databases">
        <title>Genome of Basidiobolus ranarum AG-B5.</title>
        <authorList>
            <person name="Stajich J.E."/>
            <person name="Carter-House D."/>
            <person name="Gryganskyi A."/>
        </authorList>
    </citation>
    <scope>NUCLEOTIDE SEQUENCE [LARGE SCALE GENOMIC DNA]</scope>
    <source>
        <strain evidence="2 3">AG-B5</strain>
    </source>
</reference>
<dbReference type="InterPro" id="IPR029005">
    <property type="entry name" value="LIM-bd/SEUSS"/>
</dbReference>
<name>A0ABR2WZR0_9FUNG</name>
<feature type="compositionally biased region" description="Low complexity" evidence="1">
    <location>
        <begin position="469"/>
        <end position="484"/>
    </location>
</feature>
<accession>A0ABR2WZR0</accession>
<evidence type="ECO:0000313" key="3">
    <source>
        <dbReference type="Proteomes" id="UP001479436"/>
    </source>
</evidence>
<sequence>MSTTTQFVPNQAQLQLLRQRQFLQQAAMRNGQPNGQVGQPQMAPQFMQGLGGNASMPNGQPLPQGIQQPQQLQQTPQLSNIPSSVPSPVVTNAARASSVPVNLAVPNGAQTTPAIPGAAVYRLVQYGEHLSPMSEASKFDIEHWRKFTSEFYAESGLMKYSVRNSQFKDVRVFELNTSLLPRFYLINFESGVTEMNLTLENPQEYVLPNESHVVECTRANFIYHFDNDVQVTVSGILRVAFNAQLKIELMEFHSSHHNEYLSRSFLLSLAQQASDAKDASGKPKMKASNSDDDLIDLPPSCVNEYGVPIKTMRCLEISEVIFHMRDLISYSLEFNTGAIQSLQKYAEALRNVQNRIVGINGNFNAPNGMPLQPTINNISTLSTPSFSSIHPIGKPSPGPQNSSNEMNESGGSIVIKQEGSPAPHAESLHMNEESPVLGKTKLESVTENLDAGVMNKKMKGNNPIGISANSVGSNNNNGPLNSTIPTSQIKKPKTPTTPKRRPAANTNTGVMRLNLDRNKK</sequence>
<evidence type="ECO:0000313" key="2">
    <source>
        <dbReference type="EMBL" id="KAK9766994.1"/>
    </source>
</evidence>
<comment type="caution">
    <text evidence="2">The sequence shown here is derived from an EMBL/GenBank/DDBJ whole genome shotgun (WGS) entry which is preliminary data.</text>
</comment>
<feature type="region of interest" description="Disordered" evidence="1">
    <location>
        <begin position="30"/>
        <end position="87"/>
    </location>
</feature>
<evidence type="ECO:0000256" key="1">
    <source>
        <dbReference type="SAM" id="MobiDB-lite"/>
    </source>
</evidence>
<feature type="compositionally biased region" description="Basic residues" evidence="1">
    <location>
        <begin position="490"/>
        <end position="502"/>
    </location>
</feature>
<protein>
    <submittedName>
        <fullName evidence="2">Uncharacterized protein</fullName>
    </submittedName>
</protein>
<keyword evidence="3" id="KW-1185">Reference proteome</keyword>
<feature type="region of interest" description="Disordered" evidence="1">
    <location>
        <begin position="386"/>
        <end position="440"/>
    </location>
</feature>
<dbReference type="PANTHER" id="PTHR10378">
    <property type="entry name" value="LIM DOMAIN-BINDING PROTEIN"/>
    <property type="match status" value="1"/>
</dbReference>
<feature type="compositionally biased region" description="Low complexity" evidence="1">
    <location>
        <begin position="401"/>
        <end position="412"/>
    </location>
</feature>
<feature type="compositionally biased region" description="Low complexity" evidence="1">
    <location>
        <begin position="61"/>
        <end position="87"/>
    </location>
</feature>